<reference evidence="1" key="1">
    <citation type="journal article" date="2015" name="Nature">
        <title>Complex archaea that bridge the gap between prokaryotes and eukaryotes.</title>
        <authorList>
            <person name="Spang A."/>
            <person name="Saw J.H."/>
            <person name="Jorgensen S.L."/>
            <person name="Zaremba-Niedzwiedzka K."/>
            <person name="Martijn J."/>
            <person name="Lind A.E."/>
            <person name="van Eijk R."/>
            <person name="Schleper C."/>
            <person name="Guy L."/>
            <person name="Ettema T.J."/>
        </authorList>
    </citation>
    <scope>NUCLEOTIDE SEQUENCE</scope>
</reference>
<feature type="non-terminal residue" evidence="1">
    <location>
        <position position="66"/>
    </location>
</feature>
<proteinExistence type="predicted"/>
<dbReference type="EMBL" id="LAZR01067211">
    <property type="protein sequence ID" value="KKK52052.1"/>
    <property type="molecule type" value="Genomic_DNA"/>
</dbReference>
<comment type="caution">
    <text evidence="1">The sequence shown here is derived from an EMBL/GenBank/DDBJ whole genome shotgun (WGS) entry which is preliminary data.</text>
</comment>
<protein>
    <submittedName>
        <fullName evidence="1">Uncharacterized protein</fullName>
    </submittedName>
</protein>
<name>A0A0F8W5T8_9ZZZZ</name>
<accession>A0A0F8W5T8</accession>
<evidence type="ECO:0000313" key="1">
    <source>
        <dbReference type="EMBL" id="KKK52052.1"/>
    </source>
</evidence>
<gene>
    <name evidence="1" type="ORF">LCGC14_3108790</name>
</gene>
<sequence length="66" mass="7501">MVHRKEKHTIDWGVALSLVRAWESTGTMCQSTIDRGENVRLIFKEVENHYGNLFGVALRISEPGDT</sequence>
<dbReference type="AlphaFoldDB" id="A0A0F8W5T8"/>
<organism evidence="1">
    <name type="scientific">marine sediment metagenome</name>
    <dbReference type="NCBI Taxonomy" id="412755"/>
    <lineage>
        <taxon>unclassified sequences</taxon>
        <taxon>metagenomes</taxon>
        <taxon>ecological metagenomes</taxon>
    </lineage>
</organism>